<name>A0ACC3Z9E9_COLTU</name>
<dbReference type="EMBL" id="VUJX02000002">
    <property type="protein sequence ID" value="KAL0940701.1"/>
    <property type="molecule type" value="Genomic_DNA"/>
</dbReference>
<protein>
    <submittedName>
        <fullName evidence="1">Uncharacterized protein</fullName>
    </submittedName>
</protein>
<evidence type="ECO:0000313" key="2">
    <source>
        <dbReference type="Proteomes" id="UP000805649"/>
    </source>
</evidence>
<keyword evidence="2" id="KW-1185">Reference proteome</keyword>
<evidence type="ECO:0000313" key="1">
    <source>
        <dbReference type="EMBL" id="KAL0940701.1"/>
    </source>
</evidence>
<dbReference type="Proteomes" id="UP000805649">
    <property type="component" value="Unassembled WGS sequence"/>
</dbReference>
<organism evidence="1 2">
    <name type="scientific">Colletotrichum truncatum</name>
    <name type="common">Anthracnose fungus</name>
    <name type="synonym">Colletotrichum capsici</name>
    <dbReference type="NCBI Taxonomy" id="5467"/>
    <lineage>
        <taxon>Eukaryota</taxon>
        <taxon>Fungi</taxon>
        <taxon>Dikarya</taxon>
        <taxon>Ascomycota</taxon>
        <taxon>Pezizomycotina</taxon>
        <taxon>Sordariomycetes</taxon>
        <taxon>Hypocreomycetidae</taxon>
        <taxon>Glomerellales</taxon>
        <taxon>Glomerellaceae</taxon>
        <taxon>Colletotrichum</taxon>
        <taxon>Colletotrichum truncatum species complex</taxon>
    </lineage>
</organism>
<proteinExistence type="predicted"/>
<gene>
    <name evidence="1" type="ORF">CTRU02_203464</name>
</gene>
<sequence length="84" mass="9026">MSCRLPQIELGSSLGRPNFGNTINRAQGNTVAPEQPFPVSVCDEMLKRLGSQGSSVYAWSATLVIGRGIGFLTHATSRECGKSW</sequence>
<accession>A0ACC3Z9E9</accession>
<comment type="caution">
    <text evidence="1">The sequence shown here is derived from an EMBL/GenBank/DDBJ whole genome shotgun (WGS) entry which is preliminary data.</text>
</comment>
<reference evidence="1 2" key="1">
    <citation type="journal article" date="2020" name="Phytopathology">
        <title>Genome Sequence Resources of Colletotrichum truncatum, C. plurivorum, C. musicola, and C. sojae: Four Species Pathogenic to Soybean (Glycine max).</title>
        <authorList>
            <person name="Rogerio F."/>
            <person name="Boufleur T.R."/>
            <person name="Ciampi-Guillardi M."/>
            <person name="Sukno S.A."/>
            <person name="Thon M.R."/>
            <person name="Massola Junior N.S."/>
            <person name="Baroncelli R."/>
        </authorList>
    </citation>
    <scope>NUCLEOTIDE SEQUENCE [LARGE SCALE GENOMIC DNA]</scope>
    <source>
        <strain evidence="1 2">CMES1059</strain>
    </source>
</reference>